<comment type="caution">
    <text evidence="1">The sequence shown here is derived from an EMBL/GenBank/DDBJ whole genome shotgun (WGS) entry which is preliminary data.</text>
</comment>
<proteinExistence type="predicted"/>
<accession>A0ACC3DKN6</accession>
<sequence>DTTSSVTSGNSTKLHELETNVDQGLPTPNTSSGATLDDLPSQEVDDWPLNDAAHCLPPSYASNDPAGFDFIGPDSWELFDLGFGERLPQPDLIERL</sequence>
<name>A0ACC3DKN6_9PEZI</name>
<dbReference type="Proteomes" id="UP001186974">
    <property type="component" value="Unassembled WGS sequence"/>
</dbReference>
<dbReference type="EMBL" id="JAWDJW010003181">
    <property type="protein sequence ID" value="KAK3077133.1"/>
    <property type="molecule type" value="Genomic_DNA"/>
</dbReference>
<evidence type="ECO:0000313" key="1">
    <source>
        <dbReference type="EMBL" id="KAK3077133.1"/>
    </source>
</evidence>
<reference evidence="1" key="1">
    <citation type="submission" date="2024-09" db="EMBL/GenBank/DDBJ databases">
        <title>Black Yeasts Isolated from many extreme environments.</title>
        <authorList>
            <person name="Coleine C."/>
            <person name="Stajich J.E."/>
            <person name="Selbmann L."/>
        </authorList>
    </citation>
    <scope>NUCLEOTIDE SEQUENCE</scope>
    <source>
        <strain evidence="1">CCFEE 5737</strain>
    </source>
</reference>
<evidence type="ECO:0000313" key="2">
    <source>
        <dbReference type="Proteomes" id="UP001186974"/>
    </source>
</evidence>
<keyword evidence="2" id="KW-1185">Reference proteome</keyword>
<gene>
    <name evidence="1" type="ORF">LTS18_011136</name>
</gene>
<protein>
    <submittedName>
        <fullName evidence="1">Uncharacterized protein</fullName>
    </submittedName>
</protein>
<feature type="non-terminal residue" evidence="1">
    <location>
        <position position="96"/>
    </location>
</feature>
<organism evidence="1 2">
    <name type="scientific">Coniosporium uncinatum</name>
    <dbReference type="NCBI Taxonomy" id="93489"/>
    <lineage>
        <taxon>Eukaryota</taxon>
        <taxon>Fungi</taxon>
        <taxon>Dikarya</taxon>
        <taxon>Ascomycota</taxon>
        <taxon>Pezizomycotina</taxon>
        <taxon>Dothideomycetes</taxon>
        <taxon>Dothideomycetes incertae sedis</taxon>
        <taxon>Coniosporium</taxon>
    </lineage>
</organism>
<feature type="non-terminal residue" evidence="1">
    <location>
        <position position="1"/>
    </location>
</feature>